<dbReference type="InterPro" id="IPR011051">
    <property type="entry name" value="RmlC_Cupin_sf"/>
</dbReference>
<evidence type="ECO:0000256" key="1">
    <source>
        <dbReference type="ARBA" id="ARBA00006479"/>
    </source>
</evidence>
<dbReference type="EMBL" id="CP048222">
    <property type="protein sequence ID" value="QHT70682.1"/>
    <property type="molecule type" value="Genomic_DNA"/>
</dbReference>
<protein>
    <submittedName>
        <fullName evidence="2">ROK family protein</fullName>
    </submittedName>
</protein>
<dbReference type="Proteomes" id="UP000480178">
    <property type="component" value="Chromosome"/>
</dbReference>
<dbReference type="SUPFAM" id="SSF51182">
    <property type="entry name" value="RmlC-like cupins"/>
    <property type="match status" value="1"/>
</dbReference>
<comment type="similarity">
    <text evidence="1">Belongs to the ROK (NagC/XylR) family.</text>
</comment>
<evidence type="ECO:0000313" key="2">
    <source>
        <dbReference type="EMBL" id="QHT70682.1"/>
    </source>
</evidence>
<dbReference type="SUPFAM" id="SSF53067">
    <property type="entry name" value="Actin-like ATPase domain"/>
    <property type="match status" value="1"/>
</dbReference>
<sequence length="896" mass="101547">MNKYYVGLDIGGSHIAAGIVQVGTVQTITQFPVLTQLINSADRAEVILEQWSKTIEAICRDHNISALNGIGFAMPGPFQYEKGIAAIESLHKYDDLFGLNIRTMLVNQLSSQLAMQASQVEFVNDAHGFLLGAVQANGWKKDKVLAVTIGTGLGGGFYSDGQARIEGPGIPEGGFLYYQPFKEGIAEDYISTRWLLNRFNALKGSTLQNVKQLVDYYPADAITYKVFTEFGTHLAQFLTPVIESFQPDQIIFGGNIMKAYGYFKEAFLQTLKQTSYTYQIHMTDNTSSLAIRGAVQGLIEKDKEQHSKANYRETHQPLLPVEKLVLSSQGYDIYPTFKLENGSIYTGFESLADWIAAKEKVVIEGYGGVLWEQFVDNLNQQFIRKGVRVNWLCMDAAWKDENEINQMIEPYLGGDDPIFGNVYPGELSDFFDLGRLKKLQPKKAGINILYGCGAALAGWNAPLVYLDVPKNEIQFRSRAGNVCNIGALQPIKPGPQYKRFYFVDWAVLNKHKKQILPSIDVIVDEQRVEDITWMNGEKFRDALQSMSQHMFRVRPWFEPGVWGGQWIKDRIEGLSKEVVNYAWSFELIVPENGIILESNRHLLEVSFDFLMFAGNESVLGKAARRFKYEFPIRFDFLDTFDGGNLSLQCHPTTKFIQANFGENFTQDETYYILDAKEEAKVYLGFQENINKTEFREKLEDSFQNNTPVEVEKYVQVFPAQKHDLFLIPNGTVHCSGKNTMVLEISATPYIYTFKMYDWLRLDLKGLPRPLNIDRAFRNLDFERKGEKVQQQLLSKPEVIKKGQDWQLINLSTHEEHFYAIQRIEFDSSVEIATEGQCHILSLVEGSSITVRTGALEQTIHYAETFVVPAAAGSYVLINEGKSQAKVVKAFVKDDHC</sequence>
<dbReference type="InterPro" id="IPR043129">
    <property type="entry name" value="ATPase_NBD"/>
</dbReference>
<evidence type="ECO:0000313" key="3">
    <source>
        <dbReference type="Proteomes" id="UP000480178"/>
    </source>
</evidence>
<accession>A0A6C0GTC0</accession>
<dbReference type="AlphaFoldDB" id="A0A6C0GTC0"/>
<dbReference type="CDD" id="cd07010">
    <property type="entry name" value="cupin_PMI_type_I_N_bac"/>
    <property type="match status" value="1"/>
</dbReference>
<dbReference type="PANTHER" id="PTHR18964">
    <property type="entry name" value="ROK (REPRESSOR, ORF, KINASE) FAMILY"/>
    <property type="match status" value="1"/>
</dbReference>
<dbReference type="PANTHER" id="PTHR18964:SF149">
    <property type="entry name" value="BIFUNCTIONAL UDP-N-ACETYLGLUCOSAMINE 2-EPIMERASE_N-ACETYLMANNOSAMINE KINASE"/>
    <property type="match status" value="1"/>
</dbReference>
<dbReference type="KEGG" id="rhoz:GXP67_30545"/>
<dbReference type="Gene3D" id="2.60.120.10">
    <property type="entry name" value="Jelly Rolls"/>
    <property type="match status" value="1"/>
</dbReference>
<dbReference type="Pfam" id="PF00480">
    <property type="entry name" value="ROK"/>
    <property type="match status" value="1"/>
</dbReference>
<gene>
    <name evidence="2" type="ORF">GXP67_30545</name>
</gene>
<dbReference type="InterPro" id="IPR000600">
    <property type="entry name" value="ROK"/>
</dbReference>
<organism evidence="2 3">
    <name type="scientific">Rhodocytophaga rosea</name>
    <dbReference type="NCBI Taxonomy" id="2704465"/>
    <lineage>
        <taxon>Bacteria</taxon>
        <taxon>Pseudomonadati</taxon>
        <taxon>Bacteroidota</taxon>
        <taxon>Cytophagia</taxon>
        <taxon>Cytophagales</taxon>
        <taxon>Rhodocytophagaceae</taxon>
        <taxon>Rhodocytophaga</taxon>
    </lineage>
</organism>
<dbReference type="InterPro" id="IPR014710">
    <property type="entry name" value="RmlC-like_jellyroll"/>
</dbReference>
<dbReference type="RefSeq" id="WP_162446657.1">
    <property type="nucleotide sequence ID" value="NZ_CP048222.1"/>
</dbReference>
<reference evidence="2 3" key="1">
    <citation type="submission" date="2020-01" db="EMBL/GenBank/DDBJ databases">
        <authorList>
            <person name="Kim M.K."/>
        </authorList>
    </citation>
    <scope>NUCLEOTIDE SEQUENCE [LARGE SCALE GENOMIC DNA]</scope>
    <source>
        <strain evidence="2 3">172606-1</strain>
    </source>
</reference>
<dbReference type="Gene3D" id="3.30.420.40">
    <property type="match status" value="2"/>
</dbReference>
<proteinExistence type="inferred from homology"/>
<keyword evidence="3" id="KW-1185">Reference proteome</keyword>
<name>A0A6C0GTC0_9BACT</name>